<evidence type="ECO:0000313" key="2">
    <source>
        <dbReference type="EMBL" id="MFK2856485.1"/>
    </source>
</evidence>
<comment type="caution">
    <text evidence="2">The sequence shown here is derived from an EMBL/GenBank/DDBJ whole genome shotgun (WGS) entry which is preliminary data.</text>
</comment>
<dbReference type="RefSeq" id="WP_380015308.1">
    <property type="nucleotide sequence ID" value="NZ_JADIKI010000023.1"/>
</dbReference>
<feature type="coiled-coil region" evidence="1">
    <location>
        <begin position="46"/>
        <end position="73"/>
    </location>
</feature>
<accession>A0ABW8IPF4</accession>
<protein>
    <submittedName>
        <fullName evidence="2">DUF484 family protein</fullName>
    </submittedName>
</protein>
<sequence>MTNALLEDTIKASDVAAYLRQHPGFLSEYPELATLLTLPREQGAVASLAAYQLQALRDRNAELERKLVEFTAIATENQRLMQRVHELNVAVLRANTPEVAARSVVARLSEDFGTDQTRFVLFGESMLPPADWLLHEPGGRAAMPEFADFLAHHEPISGRLSAERLQRLFGAQAAHIKSAALMPLGELGLLALGSRDPDHFQPGMGTLFLKMIAATVTAALARMQDGA</sequence>
<organism evidence="2 3">
    <name type="scientific">Dyella humi</name>
    <dbReference type="NCBI Taxonomy" id="1770547"/>
    <lineage>
        <taxon>Bacteria</taxon>
        <taxon>Pseudomonadati</taxon>
        <taxon>Pseudomonadota</taxon>
        <taxon>Gammaproteobacteria</taxon>
        <taxon>Lysobacterales</taxon>
        <taxon>Rhodanobacteraceae</taxon>
        <taxon>Dyella</taxon>
    </lineage>
</organism>
<keyword evidence="1" id="KW-0175">Coiled coil</keyword>
<proteinExistence type="predicted"/>
<dbReference type="InterPro" id="IPR029016">
    <property type="entry name" value="GAF-like_dom_sf"/>
</dbReference>
<dbReference type="Pfam" id="PF04340">
    <property type="entry name" value="DUF484"/>
    <property type="match status" value="1"/>
</dbReference>
<dbReference type="InterPro" id="IPR007435">
    <property type="entry name" value="DUF484"/>
</dbReference>
<dbReference type="EMBL" id="JADIKI010000023">
    <property type="protein sequence ID" value="MFK2856485.1"/>
    <property type="molecule type" value="Genomic_DNA"/>
</dbReference>
<dbReference type="PANTHER" id="PTHR38765:SF1">
    <property type="entry name" value="DUF484 DOMAIN-CONTAINING PROTEIN"/>
    <property type="match status" value="1"/>
</dbReference>
<dbReference type="Proteomes" id="UP001620409">
    <property type="component" value="Unassembled WGS sequence"/>
</dbReference>
<dbReference type="PANTHER" id="PTHR38765">
    <property type="entry name" value="DUF484 DOMAIN-CONTAINING PROTEIN"/>
    <property type="match status" value="1"/>
</dbReference>
<reference evidence="2 3" key="1">
    <citation type="submission" date="2020-10" db="EMBL/GenBank/DDBJ databases">
        <title>Phylogeny of dyella-like bacteria.</title>
        <authorList>
            <person name="Fu J."/>
        </authorList>
    </citation>
    <scope>NUCLEOTIDE SEQUENCE [LARGE SCALE GENOMIC DNA]</scope>
    <source>
        <strain evidence="2 3">DHG40</strain>
    </source>
</reference>
<evidence type="ECO:0000256" key="1">
    <source>
        <dbReference type="SAM" id="Coils"/>
    </source>
</evidence>
<dbReference type="Gene3D" id="3.30.450.40">
    <property type="match status" value="1"/>
</dbReference>
<name>A0ABW8IPF4_9GAMM</name>
<gene>
    <name evidence="2" type="ORF">ISP18_17895</name>
</gene>
<evidence type="ECO:0000313" key="3">
    <source>
        <dbReference type="Proteomes" id="UP001620409"/>
    </source>
</evidence>
<keyword evidence="3" id="KW-1185">Reference proteome</keyword>